<dbReference type="AlphaFoldDB" id="A0A839FW58"/>
<dbReference type="Proteomes" id="UP000546252">
    <property type="component" value="Unassembled WGS sequence"/>
</dbReference>
<dbReference type="CDD" id="cd00761">
    <property type="entry name" value="Glyco_tranf_GTA_type"/>
    <property type="match status" value="1"/>
</dbReference>
<dbReference type="EMBL" id="JACJIH010000001">
    <property type="protein sequence ID" value="MBA8921007.1"/>
    <property type="molecule type" value="Genomic_DNA"/>
</dbReference>
<dbReference type="Pfam" id="PF00535">
    <property type="entry name" value="Glycos_transf_2"/>
    <property type="match status" value="1"/>
</dbReference>
<dbReference type="PANTHER" id="PTHR43685">
    <property type="entry name" value="GLYCOSYLTRANSFERASE"/>
    <property type="match status" value="1"/>
</dbReference>
<sequence>MRYSISVVIPVKDRLELLLESLQSVFSQTIQPLEVIVVDDGSAIPVATGLKARGVSSAGLRIIRLETGRGANHARNVGVSAATGDFVAFQDSDDIWQPHKLEHQLRAATAARANQAFVYCPVERRLADGRVFQFPPSGLLPVGTDVPKQLRRGNFISTQTVLASRALLIRHRFNESLPRLQDWEAWIRMTGDADFMGVDCALVISRETEVSISTNPTLYAVALPQIIKKHRSYFREDKEALAHWSRSALALSLRNARFLDAARWAWEMVRADFSSTNSILRGRLPRIIEHGSISAVPRLRPVSCEGS</sequence>
<dbReference type="InterPro" id="IPR001173">
    <property type="entry name" value="Glyco_trans_2-like"/>
</dbReference>
<proteinExistence type="predicted"/>
<dbReference type="RefSeq" id="WP_182495150.1">
    <property type="nucleotide sequence ID" value="NZ_BAAAKT010000002.1"/>
</dbReference>
<feature type="domain" description="Glycosyltransferase 2-like" evidence="1">
    <location>
        <begin position="6"/>
        <end position="116"/>
    </location>
</feature>
<organism evidence="2 3">
    <name type="scientific">Nesterenkonia jeotgali</name>
    <dbReference type="NCBI Taxonomy" id="317018"/>
    <lineage>
        <taxon>Bacteria</taxon>
        <taxon>Bacillati</taxon>
        <taxon>Actinomycetota</taxon>
        <taxon>Actinomycetes</taxon>
        <taxon>Micrococcales</taxon>
        <taxon>Micrococcaceae</taxon>
        <taxon>Nesterenkonia</taxon>
    </lineage>
</organism>
<protein>
    <submittedName>
        <fullName evidence="2">Glycosyltransferase involved in cell wall biosynthesis</fullName>
    </submittedName>
</protein>
<dbReference type="InterPro" id="IPR050834">
    <property type="entry name" value="Glycosyltransf_2"/>
</dbReference>
<dbReference type="InterPro" id="IPR029044">
    <property type="entry name" value="Nucleotide-diphossugar_trans"/>
</dbReference>
<dbReference type="Gene3D" id="3.90.550.10">
    <property type="entry name" value="Spore Coat Polysaccharide Biosynthesis Protein SpsA, Chain A"/>
    <property type="match status" value="1"/>
</dbReference>
<dbReference type="PANTHER" id="PTHR43685:SF2">
    <property type="entry name" value="GLYCOSYLTRANSFERASE 2-LIKE DOMAIN-CONTAINING PROTEIN"/>
    <property type="match status" value="1"/>
</dbReference>
<dbReference type="SUPFAM" id="SSF53448">
    <property type="entry name" value="Nucleotide-diphospho-sugar transferases"/>
    <property type="match status" value="1"/>
</dbReference>
<reference evidence="2 3" key="1">
    <citation type="submission" date="2020-08" db="EMBL/GenBank/DDBJ databases">
        <title>Sequencing the genomes of 1000 actinobacteria strains.</title>
        <authorList>
            <person name="Klenk H.-P."/>
        </authorList>
    </citation>
    <scope>NUCLEOTIDE SEQUENCE [LARGE SCALE GENOMIC DNA]</scope>
    <source>
        <strain evidence="2 3">DSM 19081</strain>
    </source>
</reference>
<evidence type="ECO:0000313" key="2">
    <source>
        <dbReference type="EMBL" id="MBA8921007.1"/>
    </source>
</evidence>
<evidence type="ECO:0000259" key="1">
    <source>
        <dbReference type="Pfam" id="PF00535"/>
    </source>
</evidence>
<comment type="caution">
    <text evidence="2">The sequence shown here is derived from an EMBL/GenBank/DDBJ whole genome shotgun (WGS) entry which is preliminary data.</text>
</comment>
<keyword evidence="2" id="KW-0808">Transferase</keyword>
<gene>
    <name evidence="2" type="ORF">HNR24_000940</name>
</gene>
<evidence type="ECO:0000313" key="3">
    <source>
        <dbReference type="Proteomes" id="UP000546252"/>
    </source>
</evidence>
<accession>A0A839FW58</accession>
<name>A0A839FW58_9MICC</name>
<dbReference type="GO" id="GO:0016740">
    <property type="term" value="F:transferase activity"/>
    <property type="evidence" value="ECO:0007669"/>
    <property type="project" value="UniProtKB-KW"/>
</dbReference>